<sequence>MSDETIFSKIIRGELPCDKVYETDEVLAFRDINPAAPVHVLVIPKKPIVNVGHAEEDDALLLGKLMLAAKEVARLEGLEESGFRLVVNNGAEVGQTVFHLHVHVLGGRDFSWPPG</sequence>
<proteinExistence type="predicted"/>
<dbReference type="InterPro" id="IPR011146">
    <property type="entry name" value="HIT-like"/>
</dbReference>
<dbReference type="Gene3D" id="3.30.428.10">
    <property type="entry name" value="HIT-like"/>
    <property type="match status" value="1"/>
</dbReference>
<gene>
    <name evidence="5" type="ORF">FRC98_19110</name>
</gene>
<feature type="domain" description="HIT" evidence="4">
    <location>
        <begin position="6"/>
        <end position="115"/>
    </location>
</feature>
<dbReference type="PROSITE" id="PS51084">
    <property type="entry name" value="HIT_2"/>
    <property type="match status" value="1"/>
</dbReference>
<feature type="short sequence motif" description="Histidine triad motif" evidence="2 3">
    <location>
        <begin position="99"/>
        <end position="103"/>
    </location>
</feature>
<dbReference type="PANTHER" id="PTHR23089">
    <property type="entry name" value="HISTIDINE TRIAD HIT PROTEIN"/>
    <property type="match status" value="1"/>
</dbReference>
<dbReference type="PRINTS" id="PR00332">
    <property type="entry name" value="HISTRIAD"/>
</dbReference>
<dbReference type="SUPFAM" id="SSF54197">
    <property type="entry name" value="HIT-like"/>
    <property type="match status" value="1"/>
</dbReference>
<dbReference type="InterPro" id="IPR036265">
    <property type="entry name" value="HIT-like_sf"/>
</dbReference>
<dbReference type="InterPro" id="IPR019808">
    <property type="entry name" value="Histidine_triad_CS"/>
</dbReference>
<evidence type="ECO:0000256" key="3">
    <source>
        <dbReference type="PROSITE-ProRule" id="PRU00464"/>
    </source>
</evidence>
<keyword evidence="6" id="KW-1185">Reference proteome</keyword>
<evidence type="ECO:0000313" key="6">
    <source>
        <dbReference type="Proteomes" id="UP000321412"/>
    </source>
</evidence>
<dbReference type="PROSITE" id="PS00892">
    <property type="entry name" value="HIT_1"/>
    <property type="match status" value="1"/>
</dbReference>
<dbReference type="InterPro" id="IPR001310">
    <property type="entry name" value="Histidine_triad_HIT"/>
</dbReference>
<evidence type="ECO:0000313" key="5">
    <source>
        <dbReference type="EMBL" id="TXD34147.1"/>
    </source>
</evidence>
<name>A0A5C6X621_9DELT</name>
<dbReference type="Pfam" id="PF01230">
    <property type="entry name" value="HIT"/>
    <property type="match status" value="1"/>
</dbReference>
<comment type="caution">
    <text evidence="5">The sequence shown here is derived from an EMBL/GenBank/DDBJ whole genome shotgun (WGS) entry which is preliminary data.</text>
</comment>
<dbReference type="FunFam" id="3.30.428.10:FF:000005">
    <property type="entry name" value="Histidine triad nucleotide-binding protein 1"/>
    <property type="match status" value="1"/>
</dbReference>
<evidence type="ECO:0000256" key="1">
    <source>
        <dbReference type="PIRSR" id="PIRSR601310-1"/>
    </source>
</evidence>
<dbReference type="CDD" id="cd01276">
    <property type="entry name" value="PKCI_related"/>
    <property type="match status" value="1"/>
</dbReference>
<evidence type="ECO:0000256" key="2">
    <source>
        <dbReference type="PIRSR" id="PIRSR601310-3"/>
    </source>
</evidence>
<dbReference type="OrthoDB" id="9784774at2"/>
<organism evidence="5 6">
    <name type="scientific">Lujinxingia vulgaris</name>
    <dbReference type="NCBI Taxonomy" id="2600176"/>
    <lineage>
        <taxon>Bacteria</taxon>
        <taxon>Deltaproteobacteria</taxon>
        <taxon>Bradymonadales</taxon>
        <taxon>Lujinxingiaceae</taxon>
        <taxon>Lujinxingia</taxon>
    </lineage>
</organism>
<dbReference type="RefSeq" id="WP_146983053.1">
    <property type="nucleotide sequence ID" value="NZ_VOSM01000015.1"/>
</dbReference>
<dbReference type="EMBL" id="VOSM01000015">
    <property type="protein sequence ID" value="TXD34147.1"/>
    <property type="molecule type" value="Genomic_DNA"/>
</dbReference>
<dbReference type="AlphaFoldDB" id="A0A5C6X621"/>
<feature type="active site" description="Tele-AMP-histidine intermediate" evidence="1">
    <location>
        <position position="101"/>
    </location>
</feature>
<dbReference type="Proteomes" id="UP000321412">
    <property type="component" value="Unassembled WGS sequence"/>
</dbReference>
<dbReference type="GO" id="GO:0003824">
    <property type="term" value="F:catalytic activity"/>
    <property type="evidence" value="ECO:0007669"/>
    <property type="project" value="InterPro"/>
</dbReference>
<accession>A0A5C6X621</accession>
<protein>
    <submittedName>
        <fullName evidence="5">Histidine triad nucleotide-binding protein</fullName>
    </submittedName>
</protein>
<evidence type="ECO:0000259" key="4">
    <source>
        <dbReference type="PROSITE" id="PS51084"/>
    </source>
</evidence>
<reference evidence="5 6" key="1">
    <citation type="submission" date="2019-08" db="EMBL/GenBank/DDBJ databases">
        <title>Bradymonadales sp. TMQ4.</title>
        <authorList>
            <person name="Liang Q."/>
        </authorList>
    </citation>
    <scope>NUCLEOTIDE SEQUENCE [LARGE SCALE GENOMIC DNA]</scope>
    <source>
        <strain evidence="5 6">TMQ4</strain>
    </source>
</reference>